<organism evidence="9">
    <name type="scientific">marine sediment metagenome</name>
    <dbReference type="NCBI Taxonomy" id="412755"/>
    <lineage>
        <taxon>unclassified sequences</taxon>
        <taxon>metagenomes</taxon>
        <taxon>ecological metagenomes</taxon>
    </lineage>
</organism>
<dbReference type="GO" id="GO:0005886">
    <property type="term" value="C:plasma membrane"/>
    <property type="evidence" value="ECO:0007669"/>
    <property type="project" value="UniProtKB-SubCell"/>
</dbReference>
<dbReference type="CDD" id="cd06261">
    <property type="entry name" value="TM_PBP2"/>
    <property type="match status" value="1"/>
</dbReference>
<evidence type="ECO:0000256" key="4">
    <source>
        <dbReference type="ARBA" id="ARBA00022692"/>
    </source>
</evidence>
<gene>
    <name evidence="9" type="ORF">S06H3_22174</name>
</gene>
<dbReference type="Pfam" id="PF00528">
    <property type="entry name" value="BPD_transp_1"/>
    <property type="match status" value="1"/>
</dbReference>
<keyword evidence="2" id="KW-0813">Transport</keyword>
<keyword evidence="5 7" id="KW-1133">Transmembrane helix</keyword>
<dbReference type="AlphaFoldDB" id="X1KZT9"/>
<feature type="non-terminal residue" evidence="9">
    <location>
        <position position="1"/>
    </location>
</feature>
<feature type="transmembrane region" description="Helical" evidence="7">
    <location>
        <begin position="6"/>
        <end position="26"/>
    </location>
</feature>
<evidence type="ECO:0000256" key="2">
    <source>
        <dbReference type="ARBA" id="ARBA00022448"/>
    </source>
</evidence>
<dbReference type="Gene3D" id="1.10.3720.10">
    <property type="entry name" value="MetI-like"/>
    <property type="match status" value="1"/>
</dbReference>
<evidence type="ECO:0000259" key="8">
    <source>
        <dbReference type="PROSITE" id="PS50928"/>
    </source>
</evidence>
<keyword evidence="3" id="KW-1003">Cell membrane</keyword>
<dbReference type="PANTHER" id="PTHR30193">
    <property type="entry name" value="ABC TRANSPORTER PERMEASE PROTEIN"/>
    <property type="match status" value="1"/>
</dbReference>
<protein>
    <recommendedName>
        <fullName evidence="8">ABC transmembrane type-1 domain-containing protein</fullName>
    </recommendedName>
</protein>
<feature type="domain" description="ABC transmembrane type-1" evidence="8">
    <location>
        <begin position="1"/>
        <end position="121"/>
    </location>
</feature>
<feature type="transmembrane region" description="Helical" evidence="7">
    <location>
        <begin position="96"/>
        <end position="116"/>
    </location>
</feature>
<keyword evidence="6 7" id="KW-0472">Membrane</keyword>
<name>X1KZT9_9ZZZZ</name>
<evidence type="ECO:0000256" key="7">
    <source>
        <dbReference type="SAM" id="Phobius"/>
    </source>
</evidence>
<proteinExistence type="predicted"/>
<evidence type="ECO:0000256" key="1">
    <source>
        <dbReference type="ARBA" id="ARBA00004651"/>
    </source>
</evidence>
<sequence length="121" mass="13878">RIRPLWIWIFNPDFGILNYFLWKILGIHGPAWIYSEQWVLPSLILMSLWAIGGGIIIYLASLQGIPTELYEAAEIDGAGSWRKLRNITLPMMTPVLFFQLIMGIIGSFQVFTQAYVMTEGR</sequence>
<dbReference type="PROSITE" id="PS50928">
    <property type="entry name" value="ABC_TM1"/>
    <property type="match status" value="1"/>
</dbReference>
<feature type="transmembrane region" description="Helical" evidence="7">
    <location>
        <begin position="38"/>
        <end position="60"/>
    </location>
</feature>
<dbReference type="SUPFAM" id="SSF161098">
    <property type="entry name" value="MetI-like"/>
    <property type="match status" value="1"/>
</dbReference>
<dbReference type="InterPro" id="IPR000515">
    <property type="entry name" value="MetI-like"/>
</dbReference>
<evidence type="ECO:0000256" key="3">
    <source>
        <dbReference type="ARBA" id="ARBA00022475"/>
    </source>
</evidence>
<comment type="caution">
    <text evidence="9">The sequence shown here is derived from an EMBL/GenBank/DDBJ whole genome shotgun (WGS) entry which is preliminary data.</text>
</comment>
<reference evidence="9" key="1">
    <citation type="journal article" date="2014" name="Front. Microbiol.">
        <title>High frequency of phylogenetically diverse reductive dehalogenase-homologous genes in deep subseafloor sedimentary metagenomes.</title>
        <authorList>
            <person name="Kawai M."/>
            <person name="Futagami T."/>
            <person name="Toyoda A."/>
            <person name="Takaki Y."/>
            <person name="Nishi S."/>
            <person name="Hori S."/>
            <person name="Arai W."/>
            <person name="Tsubouchi T."/>
            <person name="Morono Y."/>
            <person name="Uchiyama I."/>
            <person name="Ito T."/>
            <person name="Fujiyama A."/>
            <person name="Inagaki F."/>
            <person name="Takami H."/>
        </authorList>
    </citation>
    <scope>NUCLEOTIDE SEQUENCE</scope>
    <source>
        <strain evidence="9">Expedition CK06-06</strain>
    </source>
</reference>
<dbReference type="EMBL" id="BARV01011793">
    <property type="protein sequence ID" value="GAI12243.1"/>
    <property type="molecule type" value="Genomic_DNA"/>
</dbReference>
<evidence type="ECO:0000256" key="6">
    <source>
        <dbReference type="ARBA" id="ARBA00023136"/>
    </source>
</evidence>
<dbReference type="InterPro" id="IPR035906">
    <property type="entry name" value="MetI-like_sf"/>
</dbReference>
<evidence type="ECO:0000313" key="9">
    <source>
        <dbReference type="EMBL" id="GAI12243.1"/>
    </source>
</evidence>
<accession>X1KZT9</accession>
<dbReference type="InterPro" id="IPR051393">
    <property type="entry name" value="ABC_transporter_permease"/>
</dbReference>
<dbReference type="GO" id="GO:0055085">
    <property type="term" value="P:transmembrane transport"/>
    <property type="evidence" value="ECO:0007669"/>
    <property type="project" value="InterPro"/>
</dbReference>
<keyword evidence="4 7" id="KW-0812">Transmembrane</keyword>
<dbReference type="PANTHER" id="PTHR30193:SF37">
    <property type="entry name" value="INNER MEMBRANE ABC TRANSPORTER PERMEASE PROTEIN YCJO"/>
    <property type="match status" value="1"/>
</dbReference>
<evidence type="ECO:0000256" key="5">
    <source>
        <dbReference type="ARBA" id="ARBA00022989"/>
    </source>
</evidence>
<comment type="subcellular location">
    <subcellularLocation>
        <location evidence="1">Cell membrane</location>
        <topology evidence="1">Multi-pass membrane protein</topology>
    </subcellularLocation>
</comment>